<accession>A0A9Q4B2Y9</accession>
<name>A0A9Q4B2Y9_SALAG</name>
<feature type="compositionally biased region" description="Basic and acidic residues" evidence="1">
    <location>
        <begin position="65"/>
        <end position="78"/>
    </location>
</feature>
<dbReference type="Proteomes" id="UP001057753">
    <property type="component" value="Unassembled WGS sequence"/>
</dbReference>
<feature type="region of interest" description="Disordered" evidence="1">
    <location>
        <begin position="57"/>
        <end position="78"/>
    </location>
</feature>
<reference evidence="2" key="1">
    <citation type="submission" date="2020-06" db="EMBL/GenBank/DDBJ databases">
        <title>Insight into the genomes of haloalkaliphilic bacilli from Kenyan soda lakes.</title>
        <authorList>
            <person name="Mwirichia R."/>
            <person name="Villamizar G.C."/>
            <person name="Poehlein A."/>
            <person name="Mugweru J."/>
            <person name="Kipnyargis A."/>
            <person name="Kiplimo D."/>
            <person name="Orwa P."/>
            <person name="Daniel R."/>
        </authorList>
    </citation>
    <scope>NUCLEOTIDE SEQUENCE</scope>
    <source>
        <strain evidence="2">B1096_S55</strain>
    </source>
</reference>
<evidence type="ECO:0000313" key="3">
    <source>
        <dbReference type="Proteomes" id="UP001057753"/>
    </source>
</evidence>
<organism evidence="2 3">
    <name type="scientific">Salipaludibacillus agaradhaerens</name>
    <name type="common">Bacillus agaradhaerens</name>
    <dbReference type="NCBI Taxonomy" id="76935"/>
    <lineage>
        <taxon>Bacteria</taxon>
        <taxon>Bacillati</taxon>
        <taxon>Bacillota</taxon>
        <taxon>Bacilli</taxon>
        <taxon>Bacillales</taxon>
        <taxon>Bacillaceae</taxon>
    </lineage>
</organism>
<comment type="caution">
    <text evidence="2">The sequence shown here is derived from an EMBL/GenBank/DDBJ whole genome shotgun (WGS) entry which is preliminary data.</text>
</comment>
<dbReference type="InterPro" id="IPR019056">
    <property type="entry name" value="Phage_TAC_6"/>
</dbReference>
<evidence type="ECO:0000256" key="1">
    <source>
        <dbReference type="SAM" id="MobiDB-lite"/>
    </source>
</evidence>
<dbReference type="EMBL" id="JABXYM010000001">
    <property type="protein sequence ID" value="MCR6097175.1"/>
    <property type="molecule type" value="Genomic_DNA"/>
</dbReference>
<dbReference type="Pfam" id="PF09550">
    <property type="entry name" value="Phage_TAC_6"/>
    <property type="match status" value="1"/>
</dbReference>
<keyword evidence="3" id="KW-1185">Reference proteome</keyword>
<sequence length="111" mass="13454">MTEVERQLGDGWRYLRLTPAEFYRLTPREFQIMMRMEREHLHDELERAARIALMHEQASRAKRPKLSDLYKRPTNEHNDETLADKAEAANHAQEWLAQFTFESREKNKERR</sequence>
<gene>
    <name evidence="2" type="ORF">HXA33_11460</name>
</gene>
<protein>
    <submittedName>
        <fullName evidence="2">Phage tail assembly chaperone</fullName>
    </submittedName>
</protein>
<proteinExistence type="predicted"/>
<dbReference type="RefSeq" id="WP_257822878.1">
    <property type="nucleotide sequence ID" value="NZ_JABXYM010000001.1"/>
</dbReference>
<dbReference type="AlphaFoldDB" id="A0A9Q4B2Y9"/>
<evidence type="ECO:0000313" key="2">
    <source>
        <dbReference type="EMBL" id="MCR6097175.1"/>
    </source>
</evidence>